<dbReference type="GO" id="GO:0016747">
    <property type="term" value="F:acyltransferase activity, transferring groups other than amino-acyl groups"/>
    <property type="evidence" value="ECO:0007669"/>
    <property type="project" value="InterPro"/>
</dbReference>
<dbReference type="InterPro" id="IPR002931">
    <property type="entry name" value="Transglutaminase-like"/>
</dbReference>
<dbReference type="EMBL" id="SUMF01000013">
    <property type="protein sequence ID" value="TJZ72967.1"/>
    <property type="molecule type" value="Genomic_DNA"/>
</dbReference>
<dbReference type="InterPro" id="IPR016181">
    <property type="entry name" value="Acyl_CoA_acyltransferase"/>
</dbReference>
<evidence type="ECO:0000313" key="3">
    <source>
        <dbReference type="Proteomes" id="UP000310016"/>
    </source>
</evidence>
<dbReference type="Gene3D" id="3.40.630.30">
    <property type="match status" value="1"/>
</dbReference>
<reference evidence="2 3" key="1">
    <citation type="submission" date="2019-04" db="EMBL/GenBank/DDBJ databases">
        <title>Chitiniphilus eburnea sp. nov., a novel chitinolytic bacterium isolated from aquaculture sludge.</title>
        <authorList>
            <person name="Sheng M."/>
        </authorList>
    </citation>
    <scope>NUCLEOTIDE SEQUENCE [LARGE SCALE GENOMIC DNA]</scope>
    <source>
        <strain evidence="2 3">HX-2-15</strain>
    </source>
</reference>
<dbReference type="AlphaFoldDB" id="A0A4U0PWS0"/>
<dbReference type="Proteomes" id="UP000310016">
    <property type="component" value="Unassembled WGS sequence"/>
</dbReference>
<dbReference type="SUPFAM" id="SSF55729">
    <property type="entry name" value="Acyl-CoA N-acyltransferases (Nat)"/>
    <property type="match status" value="1"/>
</dbReference>
<dbReference type="OrthoDB" id="5296450at2"/>
<feature type="domain" description="N-acetyltransferase" evidence="1">
    <location>
        <begin position="19"/>
        <end position="164"/>
    </location>
</feature>
<accession>A0A4U0PWS0</accession>
<proteinExistence type="predicted"/>
<gene>
    <name evidence="2" type="ORF">FAZ21_12165</name>
</gene>
<dbReference type="InterPro" id="IPR038765">
    <property type="entry name" value="Papain-like_cys_pep_sf"/>
</dbReference>
<dbReference type="InterPro" id="IPR000182">
    <property type="entry name" value="GNAT_dom"/>
</dbReference>
<dbReference type="PROSITE" id="PS51186">
    <property type="entry name" value="GNAT"/>
    <property type="match status" value="1"/>
</dbReference>
<dbReference type="PANTHER" id="PTHR33490:SF3">
    <property type="entry name" value="CONSERVED INTEGRAL MEMBRANE PROTEIN"/>
    <property type="match status" value="1"/>
</dbReference>
<dbReference type="CDD" id="cd04301">
    <property type="entry name" value="NAT_SF"/>
    <property type="match status" value="1"/>
</dbReference>
<evidence type="ECO:0000259" key="1">
    <source>
        <dbReference type="PROSITE" id="PS51186"/>
    </source>
</evidence>
<dbReference type="SUPFAM" id="SSF54001">
    <property type="entry name" value="Cysteine proteinases"/>
    <property type="match status" value="1"/>
</dbReference>
<dbReference type="Gene3D" id="3.10.620.30">
    <property type="match status" value="1"/>
</dbReference>
<evidence type="ECO:0000313" key="2">
    <source>
        <dbReference type="EMBL" id="TJZ72967.1"/>
    </source>
</evidence>
<protein>
    <submittedName>
        <fullName evidence="2">GNAT family N-acetyltransferase</fullName>
    </submittedName>
</protein>
<dbReference type="PANTHER" id="PTHR33490">
    <property type="entry name" value="BLR5614 PROTEIN-RELATED"/>
    <property type="match status" value="1"/>
</dbReference>
<name>A0A4U0PWS0_9NEIS</name>
<dbReference type="Pfam" id="PF13673">
    <property type="entry name" value="Acetyltransf_10"/>
    <property type="match status" value="1"/>
</dbReference>
<sequence length="360" mass="39436">MVPWRVATWWPDMDAGHLYAVRPATIADFPAMVALVHRVFLESVAPYQSEAGIACFIAQITPEALAEHAVNGQASWLAFADGVAIGALHRRGGDHLSLLFVDPPWQRRGVGRALIANAERDAPLRTVNASLNAIGAYERYGFAALGPARERDHIRYVPMKRTADVTPTVDLAPYLAADAEIDFDHPNVAALARDLRHATQPETARACFDWVRDSIPHCIDAAREEVPCAASETLAAGTGFCYAKSHLLVALLRANGIAAGLGYQRLTWDGPHPPYCLHGFAVVWLDGHGWYRCDPRGNSKPGVDCHFTPGVEHLAYPIVYPGECTSPQIHARPLPELVAFLRQCASVTQYRQRPIDLDVC</sequence>
<organism evidence="2 3">
    <name type="scientific">Chitiniphilus eburneus</name>
    <dbReference type="NCBI Taxonomy" id="2571148"/>
    <lineage>
        <taxon>Bacteria</taxon>
        <taxon>Pseudomonadati</taxon>
        <taxon>Pseudomonadota</taxon>
        <taxon>Betaproteobacteria</taxon>
        <taxon>Neisseriales</taxon>
        <taxon>Chitinibacteraceae</taxon>
        <taxon>Chitiniphilus</taxon>
    </lineage>
</organism>
<keyword evidence="3" id="KW-1185">Reference proteome</keyword>
<keyword evidence="2" id="KW-0808">Transferase</keyword>
<dbReference type="Pfam" id="PF01841">
    <property type="entry name" value="Transglut_core"/>
    <property type="match status" value="1"/>
</dbReference>
<comment type="caution">
    <text evidence="2">The sequence shown here is derived from an EMBL/GenBank/DDBJ whole genome shotgun (WGS) entry which is preliminary data.</text>
</comment>